<evidence type="ECO:0000256" key="1">
    <source>
        <dbReference type="SAM" id="Phobius"/>
    </source>
</evidence>
<keyword evidence="1" id="KW-1133">Transmembrane helix</keyword>
<dbReference type="EMBL" id="DTFF01000050">
    <property type="protein sequence ID" value="HGI87968.1"/>
    <property type="molecule type" value="Genomic_DNA"/>
</dbReference>
<accession>A0A7C4FI35</accession>
<evidence type="ECO:0000313" key="2">
    <source>
        <dbReference type="EMBL" id="HGI87968.1"/>
    </source>
</evidence>
<dbReference type="AlphaFoldDB" id="A0A7C4FI35"/>
<comment type="caution">
    <text evidence="2">The sequence shown here is derived from an EMBL/GenBank/DDBJ whole genome shotgun (WGS) entry which is preliminary data.</text>
</comment>
<proteinExistence type="predicted"/>
<feature type="transmembrane region" description="Helical" evidence="1">
    <location>
        <begin position="58"/>
        <end position="81"/>
    </location>
</feature>
<gene>
    <name evidence="2" type="ORF">ENV14_06240</name>
</gene>
<organism evidence="2">
    <name type="scientific">Ignisphaera aggregans</name>
    <dbReference type="NCBI Taxonomy" id="334771"/>
    <lineage>
        <taxon>Archaea</taxon>
        <taxon>Thermoproteota</taxon>
        <taxon>Thermoprotei</taxon>
        <taxon>Desulfurococcales</taxon>
        <taxon>Desulfurococcaceae</taxon>
        <taxon>Ignisphaera</taxon>
    </lineage>
</organism>
<sequence length="102" mass="11413">MQIFKIGTSTNIIEEAPLGSIPSEAKEVLLKLFEEFQREFGKKIELISGPTEYGKQHLLRYIIMPCSALYTVALALLLMAYSFSWGALPEVAIVGFLPQLSY</sequence>
<name>A0A7C4FI35_9CREN</name>
<keyword evidence="1" id="KW-0472">Membrane</keyword>
<reference evidence="2" key="1">
    <citation type="journal article" date="2020" name="mSystems">
        <title>Genome- and Community-Level Interaction Insights into Carbon Utilization and Element Cycling Functions of Hydrothermarchaeota in Hydrothermal Sediment.</title>
        <authorList>
            <person name="Zhou Z."/>
            <person name="Liu Y."/>
            <person name="Xu W."/>
            <person name="Pan J."/>
            <person name="Luo Z.H."/>
            <person name="Li M."/>
        </authorList>
    </citation>
    <scope>NUCLEOTIDE SEQUENCE [LARGE SCALE GENOMIC DNA]</scope>
    <source>
        <strain evidence="2">SpSt-732</strain>
    </source>
</reference>
<protein>
    <submittedName>
        <fullName evidence="2">Uncharacterized protein</fullName>
    </submittedName>
</protein>
<keyword evidence="1" id="KW-0812">Transmembrane</keyword>